<keyword evidence="3" id="KW-1185">Reference proteome</keyword>
<accession>A0A4U1J1X5</accession>
<dbReference type="Proteomes" id="UP000309215">
    <property type="component" value="Unassembled WGS sequence"/>
</dbReference>
<protein>
    <submittedName>
        <fullName evidence="2">Uncharacterized protein</fullName>
    </submittedName>
</protein>
<evidence type="ECO:0000313" key="3">
    <source>
        <dbReference type="Proteomes" id="UP000309215"/>
    </source>
</evidence>
<organism evidence="2 3">
    <name type="scientific">Polyangium fumosum</name>
    <dbReference type="NCBI Taxonomy" id="889272"/>
    <lineage>
        <taxon>Bacteria</taxon>
        <taxon>Pseudomonadati</taxon>
        <taxon>Myxococcota</taxon>
        <taxon>Polyangia</taxon>
        <taxon>Polyangiales</taxon>
        <taxon>Polyangiaceae</taxon>
        <taxon>Polyangium</taxon>
    </lineage>
</organism>
<name>A0A4U1J1X5_9BACT</name>
<evidence type="ECO:0000256" key="1">
    <source>
        <dbReference type="SAM" id="MobiDB-lite"/>
    </source>
</evidence>
<dbReference type="OrthoDB" id="5515820at2"/>
<dbReference type="AlphaFoldDB" id="A0A4U1J1X5"/>
<dbReference type="RefSeq" id="WP_136933308.1">
    <property type="nucleotide sequence ID" value="NZ_SSMQ01000047.1"/>
</dbReference>
<feature type="compositionally biased region" description="Basic and acidic residues" evidence="1">
    <location>
        <begin position="43"/>
        <end position="56"/>
    </location>
</feature>
<feature type="region of interest" description="Disordered" evidence="1">
    <location>
        <begin position="40"/>
        <end position="81"/>
    </location>
</feature>
<reference evidence="2 3" key="1">
    <citation type="submission" date="2019-04" db="EMBL/GenBank/DDBJ databases">
        <authorList>
            <person name="Li Y."/>
            <person name="Wang J."/>
        </authorList>
    </citation>
    <scope>NUCLEOTIDE SEQUENCE [LARGE SCALE GENOMIC DNA]</scope>
    <source>
        <strain evidence="2 3">DSM 14668</strain>
    </source>
</reference>
<proteinExistence type="predicted"/>
<gene>
    <name evidence="2" type="ORF">E8A74_34355</name>
</gene>
<evidence type="ECO:0000313" key="2">
    <source>
        <dbReference type="EMBL" id="TKD00381.1"/>
    </source>
</evidence>
<sequence length="118" mass="13021">MSTFEEFLKAKAINPRRILAASQKIEKLRPEDRAIRLTKRLARKSEDGAKKKEGLKKPRSGRPVTDRAIASALAGKPVSGPSKTRILRAVNHILEQKKQEKVDLKALFPGEKKAAAAA</sequence>
<dbReference type="EMBL" id="SSMQ01000047">
    <property type="protein sequence ID" value="TKD00381.1"/>
    <property type="molecule type" value="Genomic_DNA"/>
</dbReference>
<comment type="caution">
    <text evidence="2">The sequence shown here is derived from an EMBL/GenBank/DDBJ whole genome shotgun (WGS) entry which is preliminary data.</text>
</comment>